<feature type="region of interest" description="Disordered" evidence="1">
    <location>
        <begin position="34"/>
        <end position="54"/>
    </location>
</feature>
<proteinExistence type="predicted"/>
<feature type="compositionally biased region" description="Low complexity" evidence="1">
    <location>
        <begin position="34"/>
        <end position="50"/>
    </location>
</feature>
<sequence>MQTLTSSLSLSFNEVPRAFSGHPPYAALNTVAVSHRPQQQHQQPLSPSPRTGRQGRWYGLMAEAWRGDRAGPDGSKWRGGEDAVAAAVEIEQISVAWRQQRWRADWAVGGRSKDWTATQGAAAERT</sequence>
<gene>
    <name evidence="2" type="ORF">M0R45_006962</name>
</gene>
<organism evidence="2 3">
    <name type="scientific">Rubus argutus</name>
    <name type="common">Southern blackberry</name>
    <dbReference type="NCBI Taxonomy" id="59490"/>
    <lineage>
        <taxon>Eukaryota</taxon>
        <taxon>Viridiplantae</taxon>
        <taxon>Streptophyta</taxon>
        <taxon>Embryophyta</taxon>
        <taxon>Tracheophyta</taxon>
        <taxon>Spermatophyta</taxon>
        <taxon>Magnoliopsida</taxon>
        <taxon>eudicotyledons</taxon>
        <taxon>Gunneridae</taxon>
        <taxon>Pentapetalae</taxon>
        <taxon>rosids</taxon>
        <taxon>fabids</taxon>
        <taxon>Rosales</taxon>
        <taxon>Rosaceae</taxon>
        <taxon>Rosoideae</taxon>
        <taxon>Rosoideae incertae sedis</taxon>
        <taxon>Rubus</taxon>
    </lineage>
</organism>
<keyword evidence="3" id="KW-1185">Reference proteome</keyword>
<reference evidence="2 3" key="1">
    <citation type="journal article" date="2023" name="G3 (Bethesda)">
        <title>A chromosome-length genome assembly and annotation of blackberry (Rubus argutus, cv. 'Hillquist').</title>
        <authorList>
            <person name="Bruna T."/>
            <person name="Aryal R."/>
            <person name="Dudchenko O."/>
            <person name="Sargent D.J."/>
            <person name="Mead D."/>
            <person name="Buti M."/>
            <person name="Cavallini A."/>
            <person name="Hytonen T."/>
            <person name="Andres J."/>
            <person name="Pham M."/>
            <person name="Weisz D."/>
            <person name="Mascagni F."/>
            <person name="Usai G."/>
            <person name="Natali L."/>
            <person name="Bassil N."/>
            <person name="Fernandez G.E."/>
            <person name="Lomsadze A."/>
            <person name="Armour M."/>
            <person name="Olukolu B."/>
            <person name="Poorten T."/>
            <person name="Britton C."/>
            <person name="Davik J."/>
            <person name="Ashrafi H."/>
            <person name="Aiden E.L."/>
            <person name="Borodovsky M."/>
            <person name="Worthington M."/>
        </authorList>
    </citation>
    <scope>NUCLEOTIDE SEQUENCE [LARGE SCALE GENOMIC DNA]</scope>
    <source>
        <strain evidence="2">PI 553951</strain>
    </source>
</reference>
<comment type="caution">
    <text evidence="2">The sequence shown here is derived from an EMBL/GenBank/DDBJ whole genome shotgun (WGS) entry which is preliminary data.</text>
</comment>
<accession>A0AAW1YSG1</accession>
<name>A0AAW1YSG1_RUBAR</name>
<dbReference type="Proteomes" id="UP001457282">
    <property type="component" value="Unassembled WGS sequence"/>
</dbReference>
<protein>
    <submittedName>
        <fullName evidence="2">Uncharacterized protein</fullName>
    </submittedName>
</protein>
<dbReference type="AlphaFoldDB" id="A0AAW1YSG1"/>
<evidence type="ECO:0000313" key="2">
    <source>
        <dbReference type="EMBL" id="KAK9951524.1"/>
    </source>
</evidence>
<evidence type="ECO:0000256" key="1">
    <source>
        <dbReference type="SAM" id="MobiDB-lite"/>
    </source>
</evidence>
<evidence type="ECO:0000313" key="3">
    <source>
        <dbReference type="Proteomes" id="UP001457282"/>
    </source>
</evidence>
<dbReference type="EMBL" id="JBEDUW010000001">
    <property type="protein sequence ID" value="KAK9951524.1"/>
    <property type="molecule type" value="Genomic_DNA"/>
</dbReference>